<comment type="caution">
    <text evidence="2">The sequence shown here is derived from an EMBL/GenBank/DDBJ whole genome shotgun (WGS) entry which is preliminary data.</text>
</comment>
<reference evidence="2 3" key="1">
    <citation type="journal article" date="2019" name="Emerg. Microbes Infect.">
        <title>Comprehensive subspecies identification of 175 nontuberculous mycobacteria species based on 7547 genomic profiles.</title>
        <authorList>
            <person name="Matsumoto Y."/>
            <person name="Kinjo T."/>
            <person name="Motooka D."/>
            <person name="Nabeya D."/>
            <person name="Jung N."/>
            <person name="Uechi K."/>
            <person name="Horii T."/>
            <person name="Iida T."/>
            <person name="Fujita J."/>
            <person name="Nakamura S."/>
        </authorList>
    </citation>
    <scope>NUCLEOTIDE SEQUENCE [LARGE SCALE GENOMIC DNA]</scope>
    <source>
        <strain evidence="2 3">JCM 30725</strain>
    </source>
</reference>
<feature type="transmembrane region" description="Helical" evidence="1">
    <location>
        <begin position="89"/>
        <end position="112"/>
    </location>
</feature>
<keyword evidence="3" id="KW-1185">Reference proteome</keyword>
<feature type="transmembrane region" description="Helical" evidence="1">
    <location>
        <begin position="21"/>
        <end position="37"/>
    </location>
</feature>
<keyword evidence="1" id="KW-1133">Transmembrane helix</keyword>
<evidence type="ECO:0000313" key="2">
    <source>
        <dbReference type="EMBL" id="GFG91481.1"/>
    </source>
</evidence>
<name>A0A7I9YS20_MYCBU</name>
<dbReference type="AlphaFoldDB" id="A0A7I9YS20"/>
<evidence type="ECO:0000313" key="3">
    <source>
        <dbReference type="Proteomes" id="UP000465360"/>
    </source>
</evidence>
<organism evidence="2 3">
    <name type="scientific">Mycobacterium bourgelatii</name>
    <dbReference type="NCBI Taxonomy" id="1273442"/>
    <lineage>
        <taxon>Bacteria</taxon>
        <taxon>Bacillati</taxon>
        <taxon>Actinomycetota</taxon>
        <taxon>Actinomycetes</taxon>
        <taxon>Mycobacteriales</taxon>
        <taxon>Mycobacteriaceae</taxon>
        <taxon>Mycobacterium</taxon>
    </lineage>
</organism>
<dbReference type="EMBL" id="BLKZ01000001">
    <property type="protein sequence ID" value="GFG91481.1"/>
    <property type="molecule type" value="Genomic_DNA"/>
</dbReference>
<keyword evidence="1" id="KW-0472">Membrane</keyword>
<protein>
    <submittedName>
        <fullName evidence="2">Uncharacterized protein</fullName>
    </submittedName>
</protein>
<dbReference type="RefSeq" id="WP_163714660.1">
    <property type="nucleotide sequence ID" value="NZ_BLKZ01000001.1"/>
</dbReference>
<sequence>MESRDTDDGTTVERRLAGWQRALRWVAWLTFLGVAIAHSDRPSFGGLEFLTLAVAVGVSIWCMAKPLGGPKVDIGKPSQVRGPFESRTSWGLVLLGAILTVGGIAATGAIIYDVSTGRATVRDVLSDMGDFVVGWTAEMVTVWSYDAHLEDTHAYALFALIFPGVILVWFNLVPFIKRGSPFRIDPDTSITVKGPRGWYQILEYEYSTITADGKTIRFTPSAQGNPAIVLPQARVFSQETDARLRSEVSAAFFQERLERRSFTVQTIDRRRFTATPIGVEQ</sequence>
<feature type="transmembrane region" description="Helical" evidence="1">
    <location>
        <begin position="49"/>
        <end position="68"/>
    </location>
</feature>
<evidence type="ECO:0000256" key="1">
    <source>
        <dbReference type="SAM" id="Phobius"/>
    </source>
</evidence>
<keyword evidence="1" id="KW-0812">Transmembrane</keyword>
<accession>A0A7I9YS20</accession>
<gene>
    <name evidence="2" type="ORF">MBOU_35230</name>
</gene>
<proteinExistence type="predicted"/>
<feature type="transmembrane region" description="Helical" evidence="1">
    <location>
        <begin position="154"/>
        <end position="173"/>
    </location>
</feature>
<dbReference type="Proteomes" id="UP000465360">
    <property type="component" value="Unassembled WGS sequence"/>
</dbReference>